<comment type="catalytic activity">
    <reaction evidence="7 9">
        <text>RNA(n) + a ribonucleoside 5'-triphosphate = RNA(n+1) + diphosphate</text>
        <dbReference type="Rhea" id="RHEA:21248"/>
        <dbReference type="Rhea" id="RHEA-COMP:14527"/>
        <dbReference type="Rhea" id="RHEA-COMP:17342"/>
        <dbReference type="ChEBI" id="CHEBI:33019"/>
        <dbReference type="ChEBI" id="CHEBI:61557"/>
        <dbReference type="ChEBI" id="CHEBI:140395"/>
        <dbReference type="EC" id="2.7.7.48"/>
    </reaction>
</comment>
<evidence type="ECO:0000256" key="6">
    <source>
        <dbReference type="ARBA" id="ARBA00023158"/>
    </source>
</evidence>
<comment type="caution">
    <text evidence="14">The sequence shown here is derived from an EMBL/GenBank/DDBJ whole genome shotgun (WGS) entry which is preliminary data.</text>
</comment>
<dbReference type="Proteomes" id="UP001222027">
    <property type="component" value="Unassembled WGS sequence"/>
</dbReference>
<dbReference type="GO" id="GO:0003968">
    <property type="term" value="F:RNA-directed RNA polymerase activity"/>
    <property type="evidence" value="ECO:0007669"/>
    <property type="project" value="UniProtKB-KW"/>
</dbReference>
<dbReference type="Pfam" id="PF26253">
    <property type="entry name" value="RdRP_head"/>
    <property type="match status" value="1"/>
</dbReference>
<feature type="domain" description="RDRP helical" evidence="12">
    <location>
        <begin position="121"/>
        <end position="189"/>
    </location>
</feature>
<keyword evidence="4 9" id="KW-0548">Nucleotidyltransferase</keyword>
<dbReference type="GO" id="GO:0003723">
    <property type="term" value="F:RNA binding"/>
    <property type="evidence" value="ECO:0007669"/>
    <property type="project" value="UniProtKB-KW"/>
</dbReference>
<feature type="domain" description="RDRP C-terminal head" evidence="13">
    <location>
        <begin position="984"/>
        <end position="1066"/>
    </location>
</feature>
<keyword evidence="2 9" id="KW-0696">RNA-directed RNA polymerase</keyword>
<dbReference type="GO" id="GO:0030422">
    <property type="term" value="P:siRNA processing"/>
    <property type="evidence" value="ECO:0007669"/>
    <property type="project" value="TreeGrafter"/>
</dbReference>
<dbReference type="Pfam" id="PF26249">
    <property type="entry name" value="4HB_RdRP3_N"/>
    <property type="match status" value="1"/>
</dbReference>
<dbReference type="InterPro" id="IPR007855">
    <property type="entry name" value="RDRP"/>
</dbReference>
<proteinExistence type="inferred from homology"/>
<gene>
    <name evidence="14" type="ORF">OPV22_030854</name>
</gene>
<feature type="domain" description="RDRP3-5 N-terminal" evidence="11">
    <location>
        <begin position="18"/>
        <end position="79"/>
    </location>
</feature>
<dbReference type="Pfam" id="PF05183">
    <property type="entry name" value="RdRP"/>
    <property type="match status" value="1"/>
</dbReference>
<keyword evidence="6 9" id="KW-0943">RNA-mediated gene silencing</keyword>
<dbReference type="PANTHER" id="PTHR23079:SF55">
    <property type="entry name" value="RNA-DIRECTED RNA POLYMERASE"/>
    <property type="match status" value="1"/>
</dbReference>
<evidence type="ECO:0000256" key="1">
    <source>
        <dbReference type="ARBA" id="ARBA00005762"/>
    </source>
</evidence>
<evidence type="ECO:0000256" key="4">
    <source>
        <dbReference type="ARBA" id="ARBA00022695"/>
    </source>
</evidence>
<evidence type="ECO:0000256" key="3">
    <source>
        <dbReference type="ARBA" id="ARBA00022679"/>
    </source>
</evidence>
<keyword evidence="15" id="KW-1185">Reference proteome</keyword>
<accession>A0AAV8PMY9</accession>
<keyword evidence="3 9" id="KW-0808">Transferase</keyword>
<evidence type="ECO:0000259" key="10">
    <source>
        <dbReference type="Pfam" id="PF05183"/>
    </source>
</evidence>
<dbReference type="InterPro" id="IPR058697">
    <property type="entry name" value="RDRP3-5_N"/>
</dbReference>
<evidence type="ECO:0000256" key="8">
    <source>
        <dbReference type="ARBA" id="ARBA00093763"/>
    </source>
</evidence>
<dbReference type="PANTHER" id="PTHR23079">
    <property type="entry name" value="RNA-DEPENDENT RNA POLYMERASE"/>
    <property type="match status" value="1"/>
</dbReference>
<evidence type="ECO:0000259" key="11">
    <source>
        <dbReference type="Pfam" id="PF26249"/>
    </source>
</evidence>
<dbReference type="EMBL" id="JAQQAF010000009">
    <property type="protein sequence ID" value="KAJ8457928.1"/>
    <property type="molecule type" value="Genomic_DNA"/>
</dbReference>
<evidence type="ECO:0000256" key="7">
    <source>
        <dbReference type="ARBA" id="ARBA00048744"/>
    </source>
</evidence>
<comment type="similarity">
    <text evidence="1 9">Belongs to the RdRP family.</text>
</comment>
<evidence type="ECO:0000313" key="14">
    <source>
        <dbReference type="EMBL" id="KAJ8457928.1"/>
    </source>
</evidence>
<sequence>MGHPPLSPLAGNGPHLRLPSAVEDLIEWICREKSLLPPDPVARKALAGLGEAAAVDVLRKVASCRIKNLSALIMYMASRPDAAQASTHASACFTHSSSAAEPHACRPRLEGSLPSGQMASPQLVALGRLEFRKAFLILSYIGRNKLEEMISVDFIEKIQLWPMKQFELEVWKEVGSKCISELDRRKNMDWDSAEPHACRPRLEGSLPSGQMASPQLVALGRLEFRKAFLILSYIGRNKLEEMISVDFIEKIQLWPMKQFELEVWKEVGSKCISELDRRKNMDWDSGKAHVYHCHIDLERNITFKGPYFQLRRTHLQRTLGDDNVLLLKFSEEMSGEKGSSRSFQISNSVYHKVAEEGIFVGLRWYQFFVFKDGGKEKKKSPTSSPVKCYFVRMESNWGVDQEKAYILSDKFIHEARTVFMHIHTVSNLSKYMARFSLILSKTIKLDIDLSSIHLEVIDDIPCVDDNGNILCGENGDPMIHTDGTGFISEDLAMKCPQHIYRGKCSIPTDIQKLLGGAEALERPLGDTQCGSLTSEVPLLIQFRMFNNGRAVKGTLLLNKLLPPETIQVRPSMIKVESDPSISYIQSCNSLEIVATSNKPKRTCLSRHLIMLLHYGGVPKEFFLKLLMNSLDDAQNARYSKQAALRVALKYGDMDDFLVSRMILCGIPLDEPYLQCRLSILMREERKSLKTGKLPVMDCYYLMGTVDPTGLLNPNEVCVILENGQVSGDVLVYKHPGLHFGDVHVLTATYNKDLEKFVGYSKYAIFFPTKGPRSLADEMANSDFDGDMYWISRNSQLLQYFRSSMPWTPTPSSMRGIQQKKPIEFARKELERELFQQFLINRFKPSNTVSVASDCWLSYMDRLLTLGDECAEEKECLKEKILQLVNIYYDALDAPKSGLKVEVPIELKAEKYPHYMERSNAYTSMSILGLIFDKVNSVQTEDRPSNGISKLPCFSEESSQSCLLLWSQRYSNYLKEMKQVMDMEHEAKDSKNEMADEIVQKYKLLLYGAAEFEESPRKLEDIWDEALAIYNIAYNYAGRCQAVGRCSFAWKVAGRALCKLHASRQGEKCSIPCSITALKEILG</sequence>
<dbReference type="InterPro" id="IPR057596">
    <property type="entry name" value="RDRP_core"/>
</dbReference>
<feature type="domain" description="RDRP helical" evidence="12">
    <location>
        <begin position="214"/>
        <end position="282"/>
    </location>
</feature>
<evidence type="ECO:0000259" key="13">
    <source>
        <dbReference type="Pfam" id="PF26253"/>
    </source>
</evidence>
<dbReference type="InterPro" id="IPR058751">
    <property type="entry name" value="RDRP_helical"/>
</dbReference>
<evidence type="ECO:0000256" key="5">
    <source>
        <dbReference type="ARBA" id="ARBA00022884"/>
    </source>
</evidence>
<dbReference type="EC" id="2.7.7.48" evidence="9"/>
<name>A0AAV8PMY9_ENSVE</name>
<feature type="domain" description="RDRP core" evidence="10">
    <location>
        <begin position="301"/>
        <end position="934"/>
    </location>
</feature>
<dbReference type="InterPro" id="IPR058752">
    <property type="entry name" value="RDRP_C_head"/>
</dbReference>
<comment type="function">
    <text evidence="8 9">Probably involved in the RNA silencing pathway and required for the generation of small interfering RNAs (siRNAs).</text>
</comment>
<reference evidence="14 15" key="1">
    <citation type="submission" date="2022-12" db="EMBL/GenBank/DDBJ databases">
        <title>Chromosome-scale assembly of the Ensete ventricosum genome.</title>
        <authorList>
            <person name="Dussert Y."/>
            <person name="Stocks J."/>
            <person name="Wendawek A."/>
            <person name="Woldeyes F."/>
            <person name="Nichols R.A."/>
            <person name="Borrell J.S."/>
        </authorList>
    </citation>
    <scope>NUCLEOTIDE SEQUENCE [LARGE SCALE GENOMIC DNA]</scope>
    <source>
        <strain evidence="15">cv. Maze</strain>
        <tissue evidence="14">Seeds</tissue>
    </source>
</reference>
<organism evidence="14 15">
    <name type="scientific">Ensete ventricosum</name>
    <name type="common">Abyssinian banana</name>
    <name type="synonym">Musa ensete</name>
    <dbReference type="NCBI Taxonomy" id="4639"/>
    <lineage>
        <taxon>Eukaryota</taxon>
        <taxon>Viridiplantae</taxon>
        <taxon>Streptophyta</taxon>
        <taxon>Embryophyta</taxon>
        <taxon>Tracheophyta</taxon>
        <taxon>Spermatophyta</taxon>
        <taxon>Magnoliopsida</taxon>
        <taxon>Liliopsida</taxon>
        <taxon>Zingiberales</taxon>
        <taxon>Musaceae</taxon>
        <taxon>Ensete</taxon>
    </lineage>
</organism>
<dbReference type="GO" id="GO:0031380">
    <property type="term" value="C:nuclear RNA-directed RNA polymerase complex"/>
    <property type="evidence" value="ECO:0007669"/>
    <property type="project" value="TreeGrafter"/>
</dbReference>
<keyword evidence="5 9" id="KW-0694">RNA-binding</keyword>
<dbReference type="Pfam" id="PF26252">
    <property type="entry name" value="RdRP_helical"/>
    <property type="match status" value="2"/>
</dbReference>
<evidence type="ECO:0000256" key="2">
    <source>
        <dbReference type="ARBA" id="ARBA00022484"/>
    </source>
</evidence>
<protein>
    <recommendedName>
        <fullName evidence="9">RNA-dependent RNA polymerase</fullName>
        <ecNumber evidence="9">2.7.7.48</ecNumber>
    </recommendedName>
</protein>
<dbReference type="AlphaFoldDB" id="A0AAV8PMY9"/>
<evidence type="ECO:0000259" key="12">
    <source>
        <dbReference type="Pfam" id="PF26252"/>
    </source>
</evidence>
<evidence type="ECO:0000256" key="9">
    <source>
        <dbReference type="RuleBase" id="RU363098"/>
    </source>
</evidence>
<evidence type="ECO:0000313" key="15">
    <source>
        <dbReference type="Proteomes" id="UP001222027"/>
    </source>
</evidence>